<dbReference type="Gene3D" id="3.80.10.10">
    <property type="entry name" value="Ribonuclease Inhibitor"/>
    <property type="match status" value="1"/>
</dbReference>
<gene>
    <name evidence="1" type="ORF">H0H81_012001</name>
</gene>
<dbReference type="OrthoDB" id="3061242at2759"/>
<protein>
    <recommendedName>
        <fullName evidence="3">F-box protein</fullName>
    </recommendedName>
</protein>
<reference evidence="1" key="1">
    <citation type="submission" date="2021-02" db="EMBL/GenBank/DDBJ databases">
        <authorList>
            <person name="Nieuwenhuis M."/>
            <person name="Van De Peppel L.J.J."/>
        </authorList>
    </citation>
    <scope>NUCLEOTIDE SEQUENCE</scope>
    <source>
        <strain evidence="1">D49</strain>
    </source>
</reference>
<comment type="caution">
    <text evidence="1">The sequence shown here is derived from an EMBL/GenBank/DDBJ whole genome shotgun (WGS) entry which is preliminary data.</text>
</comment>
<evidence type="ECO:0008006" key="3">
    <source>
        <dbReference type="Google" id="ProtNLM"/>
    </source>
</evidence>
<dbReference type="AlphaFoldDB" id="A0A9P7FS18"/>
<organism evidence="1 2">
    <name type="scientific">Sphagnurus paluster</name>
    <dbReference type="NCBI Taxonomy" id="117069"/>
    <lineage>
        <taxon>Eukaryota</taxon>
        <taxon>Fungi</taxon>
        <taxon>Dikarya</taxon>
        <taxon>Basidiomycota</taxon>
        <taxon>Agaricomycotina</taxon>
        <taxon>Agaricomycetes</taxon>
        <taxon>Agaricomycetidae</taxon>
        <taxon>Agaricales</taxon>
        <taxon>Tricholomatineae</taxon>
        <taxon>Lyophyllaceae</taxon>
        <taxon>Sphagnurus</taxon>
    </lineage>
</organism>
<sequence>MPADLWILERRDSKRKQGSSQESSQRMVMKFTRPLNENDWQRFDYYGDMVRGLRLGWLARCSSDYIDLDPDIFGALDSYAHESRRLQPYLHKLVSVAFCLGRASLVESFPYIGCLLSSRHITTISIGRAKNPKSIKLDDIQALSSFIAQHCPNTAHLTISDLKRSTPRRGWYAPEPVLSISPLILGMHNLESIRCEPFELVPEVLHRLGQLPDLGRLETGILPQNIDMGMFAELRFSSLSQINLHAGGFGIPAKLLQSLKCKLISVSITLIHYQDSKDTETETSEAEGLEDLLAALTNGPHPSYTLTNLALVDERWGSKNAHHVPTSYFQRLFTLKGLRSLELALRDLGNLDDEWLHDAARSWPNIETLKISGDDTRFTLKGLVPLVEQCRELATLEIYPVAEPFDLSILLPGIRNTRIHGIVHLHTSKMIPENVFACLNAMFPNVTGVARADALFKRDLPEDLDSDSDEDAWERLEQLYEEKWLSTYIH</sequence>
<dbReference type="InterPro" id="IPR032675">
    <property type="entry name" value="LRR_dom_sf"/>
</dbReference>
<evidence type="ECO:0000313" key="2">
    <source>
        <dbReference type="Proteomes" id="UP000717328"/>
    </source>
</evidence>
<name>A0A9P7FS18_9AGAR</name>
<dbReference type="SUPFAM" id="SSF52047">
    <property type="entry name" value="RNI-like"/>
    <property type="match status" value="1"/>
</dbReference>
<reference evidence="1" key="2">
    <citation type="submission" date="2021-10" db="EMBL/GenBank/DDBJ databases">
        <title>Phylogenomics reveals ancestral predisposition of the termite-cultivated fungus Termitomyces towards a domesticated lifestyle.</title>
        <authorList>
            <person name="Auxier B."/>
            <person name="Grum-Grzhimaylo A."/>
            <person name="Cardenas M.E."/>
            <person name="Lodge J.D."/>
            <person name="Laessoe T."/>
            <person name="Pedersen O."/>
            <person name="Smith M.E."/>
            <person name="Kuyper T.W."/>
            <person name="Franco-Molano E.A."/>
            <person name="Baroni T.J."/>
            <person name="Aanen D.K."/>
        </authorList>
    </citation>
    <scope>NUCLEOTIDE SEQUENCE</scope>
    <source>
        <strain evidence="1">D49</strain>
    </source>
</reference>
<dbReference type="EMBL" id="JABCKI010006145">
    <property type="protein sequence ID" value="KAG5635223.1"/>
    <property type="molecule type" value="Genomic_DNA"/>
</dbReference>
<accession>A0A9P7FS18</accession>
<proteinExistence type="predicted"/>
<evidence type="ECO:0000313" key="1">
    <source>
        <dbReference type="EMBL" id="KAG5635223.1"/>
    </source>
</evidence>
<dbReference type="Proteomes" id="UP000717328">
    <property type="component" value="Unassembled WGS sequence"/>
</dbReference>
<keyword evidence="2" id="KW-1185">Reference proteome</keyword>